<dbReference type="InterPro" id="IPR019826">
    <property type="entry name" value="Carboxylesterase_B_AS"/>
</dbReference>
<dbReference type="Pfam" id="PF00135">
    <property type="entry name" value="COesterase"/>
    <property type="match status" value="1"/>
</dbReference>
<evidence type="ECO:0000256" key="1">
    <source>
        <dbReference type="ARBA" id="ARBA00005964"/>
    </source>
</evidence>
<feature type="domain" description="Carboxylesterase type B" evidence="4">
    <location>
        <begin position="25"/>
        <end position="362"/>
    </location>
</feature>
<accession>A0ABR1P847</accession>
<dbReference type="EMBL" id="JAKNSF020000031">
    <property type="protein sequence ID" value="KAK7728800.1"/>
    <property type="molecule type" value="Genomic_DNA"/>
</dbReference>
<dbReference type="SUPFAM" id="SSF53474">
    <property type="entry name" value="alpha/beta-Hydrolases"/>
    <property type="match status" value="1"/>
</dbReference>
<dbReference type="EC" id="3.1.1.-" evidence="3"/>
<keyword evidence="3" id="KW-0732">Signal</keyword>
<dbReference type="InterPro" id="IPR029058">
    <property type="entry name" value="AB_hydrolase_fold"/>
</dbReference>
<keyword evidence="2 3" id="KW-0378">Hydrolase</keyword>
<protein>
    <recommendedName>
        <fullName evidence="3">Carboxylic ester hydrolase</fullName>
        <ecNumber evidence="3">3.1.1.-</ecNumber>
    </recommendedName>
</protein>
<dbReference type="PROSITE" id="PS00122">
    <property type="entry name" value="CARBOXYLESTERASE_B_1"/>
    <property type="match status" value="1"/>
</dbReference>
<feature type="signal peptide" evidence="3">
    <location>
        <begin position="1"/>
        <end position="21"/>
    </location>
</feature>
<comment type="caution">
    <text evidence="5">The sequence shown here is derived from an EMBL/GenBank/DDBJ whole genome shotgun (WGS) entry which is preliminary data.</text>
</comment>
<evidence type="ECO:0000313" key="6">
    <source>
        <dbReference type="Proteomes" id="UP001430848"/>
    </source>
</evidence>
<dbReference type="Proteomes" id="UP001430848">
    <property type="component" value="Unassembled WGS sequence"/>
</dbReference>
<name>A0ABR1P847_DIAER</name>
<dbReference type="InterPro" id="IPR050654">
    <property type="entry name" value="AChE-related_enzymes"/>
</dbReference>
<evidence type="ECO:0000313" key="5">
    <source>
        <dbReference type="EMBL" id="KAK7728800.1"/>
    </source>
</evidence>
<dbReference type="Gene3D" id="3.40.50.1820">
    <property type="entry name" value="alpha/beta hydrolase"/>
    <property type="match status" value="2"/>
</dbReference>
<comment type="similarity">
    <text evidence="1 3">Belongs to the type-B carboxylesterase/lipase family.</text>
</comment>
<dbReference type="InterPro" id="IPR002018">
    <property type="entry name" value="CarbesteraseB"/>
</dbReference>
<reference evidence="5 6" key="1">
    <citation type="submission" date="2024-02" db="EMBL/GenBank/DDBJ databases">
        <title>De novo assembly and annotation of 12 fungi associated with fruit tree decline syndrome in Ontario, Canada.</title>
        <authorList>
            <person name="Sulman M."/>
            <person name="Ellouze W."/>
            <person name="Ilyukhin E."/>
        </authorList>
    </citation>
    <scope>NUCLEOTIDE SEQUENCE [LARGE SCALE GENOMIC DNA]</scope>
    <source>
        <strain evidence="5 6">M169</strain>
    </source>
</reference>
<dbReference type="PROSITE" id="PS00941">
    <property type="entry name" value="CARBOXYLESTERASE_B_2"/>
    <property type="match status" value="1"/>
</dbReference>
<keyword evidence="6" id="KW-1185">Reference proteome</keyword>
<dbReference type="InterPro" id="IPR019819">
    <property type="entry name" value="Carboxylesterase_B_CS"/>
</dbReference>
<dbReference type="PANTHER" id="PTHR43918:SF4">
    <property type="entry name" value="CARBOXYLIC ESTER HYDROLASE"/>
    <property type="match status" value="1"/>
</dbReference>
<organism evidence="5 6">
    <name type="scientific">Diaporthe eres</name>
    <name type="common">Phomopsis oblonga</name>
    <dbReference type="NCBI Taxonomy" id="83184"/>
    <lineage>
        <taxon>Eukaryota</taxon>
        <taxon>Fungi</taxon>
        <taxon>Dikarya</taxon>
        <taxon>Ascomycota</taxon>
        <taxon>Pezizomycotina</taxon>
        <taxon>Sordariomycetes</taxon>
        <taxon>Sordariomycetidae</taxon>
        <taxon>Diaporthales</taxon>
        <taxon>Diaporthaceae</taxon>
        <taxon>Diaporthe</taxon>
        <taxon>Diaporthe eres species complex</taxon>
    </lineage>
</organism>
<sequence length="520" mass="57550">MIRISFVLATLVIQASSLVAALDTLRVNTTVGEVYGMVNGSTPGVAQFMGIPFAEPPLGSLRFLAPQPKSRENETIDATYTRPNCPQYPINKYTQPNVYTYDAMWLQPEGPTSEDCLTLNVYTPYQAVAASNSTGPFPVLVWIFGGGFNSGGLEELVFDPSNWIQRTEEHLVVMINYRANIFGFPNSIHQAQQGTNLNMGLLDQRLSIEWVRDNIASFGGDPSRIVIWGQSSGSASTDFYNYAYSEGSIVAGLIQHSGSVFSTGVSVDDEHRNFTFVAEHLGCANLAPADEFACMQHNVSAEAIVKFYGDYNMNHSDYQLKWTTITGNVTKWDDYTARAEAGNYTMVPAIAGSNGNEDASLITWPGVDGPNMTEIREKVRTGRTCPVTYLSNLRYNTGSRTFRYWNNASFPNISPRWWEGAYHTSELPLLFGTFTEYGAGAPTAFEYDVSEQWQDFYLAFLKDPSGQGLIDMGWPAWSPNRTEAVMVFGEGGEVAQLWNATWFETQCEGVTITTGTHVTM</sequence>
<evidence type="ECO:0000256" key="2">
    <source>
        <dbReference type="ARBA" id="ARBA00022801"/>
    </source>
</evidence>
<evidence type="ECO:0000259" key="4">
    <source>
        <dbReference type="Pfam" id="PF00135"/>
    </source>
</evidence>
<evidence type="ECO:0000256" key="3">
    <source>
        <dbReference type="RuleBase" id="RU361235"/>
    </source>
</evidence>
<proteinExistence type="inferred from homology"/>
<gene>
    <name evidence="5" type="ORF">SLS63_006408</name>
</gene>
<dbReference type="PANTHER" id="PTHR43918">
    <property type="entry name" value="ACETYLCHOLINESTERASE"/>
    <property type="match status" value="1"/>
</dbReference>
<feature type="chain" id="PRO_5044968459" description="Carboxylic ester hydrolase" evidence="3">
    <location>
        <begin position="22"/>
        <end position="520"/>
    </location>
</feature>